<protein>
    <submittedName>
        <fullName evidence="1">Uncharacterized protein</fullName>
    </submittedName>
</protein>
<name>A0AA96GGU2_9BACT</name>
<proteinExistence type="predicted"/>
<dbReference type="EMBL" id="CP116968">
    <property type="protein sequence ID" value="WNM61581.1"/>
    <property type="molecule type" value="Genomic_DNA"/>
</dbReference>
<reference evidence="1 2" key="1">
    <citation type="submission" date="2023-01" db="EMBL/GenBank/DDBJ databases">
        <title>Cultivation and genomic characterization of new, ubiquitous marine nitrite-oxidizing bacteria from the Nitrospirales.</title>
        <authorList>
            <person name="Mueller A.J."/>
            <person name="Daebeler A."/>
            <person name="Herbold C.W."/>
            <person name="Kirkegaard R.H."/>
            <person name="Daims H."/>
        </authorList>
    </citation>
    <scope>NUCLEOTIDE SEQUENCE [LARGE SCALE GENOMIC DNA]</scope>
    <source>
        <strain evidence="1 2">DK</strain>
    </source>
</reference>
<dbReference type="RefSeq" id="WP_312743942.1">
    <property type="nucleotide sequence ID" value="NZ_CP116968.1"/>
</dbReference>
<evidence type="ECO:0000313" key="2">
    <source>
        <dbReference type="Proteomes" id="UP001302494"/>
    </source>
</evidence>
<organism evidence="1 2">
    <name type="scientific">Candidatus Nitrospira neomarina</name>
    <dbReference type="NCBI Taxonomy" id="3020899"/>
    <lineage>
        <taxon>Bacteria</taxon>
        <taxon>Pseudomonadati</taxon>
        <taxon>Nitrospirota</taxon>
        <taxon>Nitrospiria</taxon>
        <taxon>Nitrospirales</taxon>
        <taxon>Nitrospiraceae</taxon>
        <taxon>Nitrospira</taxon>
    </lineage>
</organism>
<dbReference type="AlphaFoldDB" id="A0AA96GGU2"/>
<dbReference type="KEGG" id="nneo:PQG83_17750"/>
<evidence type="ECO:0000313" key="1">
    <source>
        <dbReference type="EMBL" id="WNM61581.1"/>
    </source>
</evidence>
<accession>A0AA96GGU2</accession>
<keyword evidence="2" id="KW-1185">Reference proteome</keyword>
<dbReference type="Proteomes" id="UP001302494">
    <property type="component" value="Chromosome"/>
</dbReference>
<sequence length="307" mass="35324">MKKGTNKGARWVYNLVFPQRCQQLTIYGYVFSRVDEYKERVQALQHLLTFNREFSQPINTGTHAITAHLDLPSKEMKPVIEWGNKKATALNDILLLLSIFTHRDVFAEPQPIEKGKGVITADSRQRPFGLASAIRYEKGEDEHGNQCNVGFQKNIEHVYNKMLTESWQKEYGQGRFLLLFNSACKRQIIETSFITCWTIWEILFTLHNQSWLSDGQIIKLPAFEKISFILTQYQIMDRVNMKDRKGIKNFVKIRNDLVHAGRIVDEASIHDAELFVRVTTIIVAQILGLSLADVLASQAQLLTRLRG</sequence>
<gene>
    <name evidence="1" type="ORF">PQG83_17750</name>
</gene>